<evidence type="ECO:0000256" key="1">
    <source>
        <dbReference type="SAM" id="MobiDB-lite"/>
    </source>
</evidence>
<dbReference type="Gene3D" id="3.40.50.720">
    <property type="entry name" value="NAD(P)-binding Rossmann-like Domain"/>
    <property type="match status" value="1"/>
</dbReference>
<name>A0A0W7X276_9ACTN</name>
<dbReference type="InterPro" id="IPR006151">
    <property type="entry name" value="Shikm_DH/Glu-tRNA_Rdtase"/>
</dbReference>
<reference evidence="3 4" key="1">
    <citation type="submission" date="2015-12" db="EMBL/GenBank/DDBJ databases">
        <title>Draft genome sequence of Streptomyces silvensis ATCC 53525, a producer of novel hormone antagonists.</title>
        <authorList>
            <person name="Johnston C.W."/>
            <person name="Li Y."/>
            <person name="Magarvey N.A."/>
        </authorList>
    </citation>
    <scope>NUCLEOTIDE SEQUENCE [LARGE SCALE GENOMIC DNA]</scope>
    <source>
        <strain evidence="3 4">ATCC 53525</strain>
    </source>
</reference>
<accession>A0A0W7X276</accession>
<evidence type="ECO:0000313" key="4">
    <source>
        <dbReference type="Proteomes" id="UP000054804"/>
    </source>
</evidence>
<dbReference type="STRING" id="1765722.AT728_24075"/>
<feature type="domain" description="Quinate/shikimate 5-dehydrogenase/glutamyl-tRNA reductase" evidence="2">
    <location>
        <begin position="2"/>
        <end position="43"/>
    </location>
</feature>
<organism evidence="3 4">
    <name type="scientific">Streptomyces silvensis</name>
    <dbReference type="NCBI Taxonomy" id="1765722"/>
    <lineage>
        <taxon>Bacteria</taxon>
        <taxon>Bacillati</taxon>
        <taxon>Actinomycetota</taxon>
        <taxon>Actinomycetes</taxon>
        <taxon>Kitasatosporales</taxon>
        <taxon>Streptomycetaceae</taxon>
        <taxon>Streptomyces</taxon>
    </lineage>
</organism>
<dbReference type="AlphaFoldDB" id="A0A0W7X276"/>
<keyword evidence="4" id="KW-1185">Reference proteome</keyword>
<feature type="compositionally biased region" description="Low complexity" evidence="1">
    <location>
        <begin position="62"/>
        <end position="71"/>
    </location>
</feature>
<evidence type="ECO:0000259" key="2">
    <source>
        <dbReference type="Pfam" id="PF01488"/>
    </source>
</evidence>
<dbReference type="InterPro" id="IPR036291">
    <property type="entry name" value="NAD(P)-bd_dom_sf"/>
</dbReference>
<sequence>MAEKKVAVLGTGRIGVPVARHLRAHFAVRVWNRTRARVDALAAFEGVDVCATPPRPRPSPAPTSWSPSSRTGPPCGLGAVGLRRFRRAAEAGQGGKGVAASYLVGRGGAGGGA</sequence>
<dbReference type="EMBL" id="LOCL01000035">
    <property type="protein sequence ID" value="KUF16988.1"/>
    <property type="molecule type" value="Genomic_DNA"/>
</dbReference>
<gene>
    <name evidence="3" type="ORF">AT728_24075</name>
</gene>
<protein>
    <recommendedName>
        <fullName evidence="2">Quinate/shikimate 5-dehydrogenase/glutamyl-tRNA reductase domain-containing protein</fullName>
    </recommendedName>
</protein>
<dbReference type="Pfam" id="PF01488">
    <property type="entry name" value="Shikimate_DH"/>
    <property type="match status" value="1"/>
</dbReference>
<dbReference type="RefSeq" id="WP_058848835.1">
    <property type="nucleotide sequence ID" value="NZ_LOCL01000035.1"/>
</dbReference>
<evidence type="ECO:0000313" key="3">
    <source>
        <dbReference type="EMBL" id="KUF16988.1"/>
    </source>
</evidence>
<comment type="caution">
    <text evidence="3">The sequence shown here is derived from an EMBL/GenBank/DDBJ whole genome shotgun (WGS) entry which is preliminary data.</text>
</comment>
<dbReference type="SUPFAM" id="SSF51735">
    <property type="entry name" value="NAD(P)-binding Rossmann-fold domains"/>
    <property type="match status" value="1"/>
</dbReference>
<feature type="region of interest" description="Disordered" evidence="1">
    <location>
        <begin position="51"/>
        <end position="76"/>
    </location>
</feature>
<dbReference type="Proteomes" id="UP000054804">
    <property type="component" value="Unassembled WGS sequence"/>
</dbReference>
<proteinExistence type="predicted"/>